<comment type="caution">
    <text evidence="2">The sequence shown here is derived from an EMBL/GenBank/DDBJ whole genome shotgun (WGS) entry which is preliminary data.</text>
</comment>
<evidence type="ECO:0000313" key="3">
    <source>
        <dbReference type="Proteomes" id="UP001177744"/>
    </source>
</evidence>
<dbReference type="Proteomes" id="UP001177744">
    <property type="component" value="Unassembled WGS sequence"/>
</dbReference>
<proteinExistence type="predicted"/>
<dbReference type="EMBL" id="JAULJE010000001">
    <property type="protein sequence ID" value="KAK1346504.1"/>
    <property type="molecule type" value="Genomic_DNA"/>
</dbReference>
<accession>A0AA40IBC2</accession>
<organism evidence="2 3">
    <name type="scientific">Cnephaeus nilssonii</name>
    <name type="common">Northern bat</name>
    <name type="synonym">Eptesicus nilssonii</name>
    <dbReference type="NCBI Taxonomy" id="3371016"/>
    <lineage>
        <taxon>Eukaryota</taxon>
        <taxon>Metazoa</taxon>
        <taxon>Chordata</taxon>
        <taxon>Craniata</taxon>
        <taxon>Vertebrata</taxon>
        <taxon>Euteleostomi</taxon>
        <taxon>Mammalia</taxon>
        <taxon>Eutheria</taxon>
        <taxon>Laurasiatheria</taxon>
        <taxon>Chiroptera</taxon>
        <taxon>Yangochiroptera</taxon>
        <taxon>Vespertilionidae</taxon>
        <taxon>Cnephaeus</taxon>
    </lineage>
</organism>
<feature type="compositionally biased region" description="Polar residues" evidence="1">
    <location>
        <begin position="26"/>
        <end position="36"/>
    </location>
</feature>
<name>A0AA40IBC2_CNENI</name>
<protein>
    <submittedName>
        <fullName evidence="2">Uncharacterized protein</fullName>
    </submittedName>
</protein>
<dbReference type="AlphaFoldDB" id="A0AA40IBC2"/>
<gene>
    <name evidence="2" type="ORF">QTO34_000360</name>
</gene>
<keyword evidence="3" id="KW-1185">Reference proteome</keyword>
<evidence type="ECO:0000313" key="2">
    <source>
        <dbReference type="EMBL" id="KAK1346504.1"/>
    </source>
</evidence>
<feature type="region of interest" description="Disordered" evidence="1">
    <location>
        <begin position="1"/>
        <end position="71"/>
    </location>
</feature>
<evidence type="ECO:0000256" key="1">
    <source>
        <dbReference type="SAM" id="MobiDB-lite"/>
    </source>
</evidence>
<feature type="compositionally biased region" description="Polar residues" evidence="1">
    <location>
        <begin position="1"/>
        <end position="15"/>
    </location>
</feature>
<reference evidence="2" key="1">
    <citation type="submission" date="2023-06" db="EMBL/GenBank/DDBJ databases">
        <title>Reference genome for the Northern bat (Eptesicus nilssonii), a most northern bat species.</title>
        <authorList>
            <person name="Laine V.N."/>
            <person name="Pulliainen A.T."/>
            <person name="Lilley T.M."/>
        </authorList>
    </citation>
    <scope>NUCLEOTIDE SEQUENCE</scope>
    <source>
        <strain evidence="2">BLF_Eptnil</strain>
        <tissue evidence="2">Kidney</tissue>
    </source>
</reference>
<sequence>MRSSSPLSNLALSKEQQSHEQFAPSKEQQPCDQLTPVQGAAAVGAASPTIQRSHHSYEQHPPKEPLPTEEQLLPWPPEEQLATNPSLSSCDCSLLFPSRTGAQDIKEDCKLGFAEIAKPLY</sequence>